<evidence type="ECO:0000313" key="2">
    <source>
        <dbReference type="Proteomes" id="UP000053732"/>
    </source>
</evidence>
<proteinExistence type="predicted"/>
<dbReference type="Proteomes" id="UP000053732">
    <property type="component" value="Unassembled WGS sequence"/>
</dbReference>
<dbReference type="AlphaFoldDB" id="A0A0G4PXK8"/>
<keyword evidence="2" id="KW-1185">Reference proteome</keyword>
<evidence type="ECO:0000313" key="1">
    <source>
        <dbReference type="EMBL" id="CRL31136.1"/>
    </source>
</evidence>
<reference evidence="1 2" key="1">
    <citation type="journal article" date="2014" name="Nat. Commun.">
        <title>Multiple recent horizontal transfers of a large genomic region in cheese making fungi.</title>
        <authorList>
            <person name="Cheeseman K."/>
            <person name="Ropars J."/>
            <person name="Renault P."/>
            <person name="Dupont J."/>
            <person name="Gouzy J."/>
            <person name="Branca A."/>
            <person name="Abraham A.L."/>
            <person name="Ceppi M."/>
            <person name="Conseiller E."/>
            <person name="Debuchy R."/>
            <person name="Malagnac F."/>
            <person name="Goarin A."/>
            <person name="Silar P."/>
            <person name="Lacoste S."/>
            <person name="Sallet E."/>
            <person name="Bensimon A."/>
            <person name="Giraud T."/>
            <person name="Brygoo Y."/>
        </authorList>
    </citation>
    <scope>NUCLEOTIDE SEQUENCE [LARGE SCALE GENOMIC DNA]</scope>
    <source>
        <strain evidence="2">FM 013</strain>
    </source>
</reference>
<name>A0A0G4PXK8_PENC3</name>
<accession>A0A0G4PXK8</accession>
<organism evidence="1 2">
    <name type="scientific">Penicillium camemberti (strain FM 013)</name>
    <dbReference type="NCBI Taxonomy" id="1429867"/>
    <lineage>
        <taxon>Eukaryota</taxon>
        <taxon>Fungi</taxon>
        <taxon>Dikarya</taxon>
        <taxon>Ascomycota</taxon>
        <taxon>Pezizomycotina</taxon>
        <taxon>Eurotiomycetes</taxon>
        <taxon>Eurotiomycetidae</taxon>
        <taxon>Eurotiales</taxon>
        <taxon>Aspergillaceae</taxon>
        <taxon>Penicillium</taxon>
    </lineage>
</organism>
<dbReference type="EMBL" id="HG793209">
    <property type="protein sequence ID" value="CRL31136.1"/>
    <property type="molecule type" value="Genomic_DNA"/>
</dbReference>
<gene>
    <name evidence="1" type="ORF">PCAMFM013_S077g000017</name>
</gene>
<protein>
    <submittedName>
        <fullName evidence="1">Str. FM013</fullName>
    </submittedName>
</protein>
<sequence length="60" mass="6968">MFFVRNGTRNCQSFLRFTLSATETDDDHHMVREGFWNFRVADQPRIALPVLAPRIATEGQ</sequence>